<proteinExistence type="inferred from homology"/>
<dbReference type="SUPFAM" id="SSF52518">
    <property type="entry name" value="Thiamin diphosphate-binding fold (THDP-binding)"/>
    <property type="match status" value="2"/>
</dbReference>
<evidence type="ECO:0000256" key="1">
    <source>
        <dbReference type="ARBA" id="ARBA00001936"/>
    </source>
</evidence>
<dbReference type="InterPro" id="IPR009014">
    <property type="entry name" value="Transketo_C/PFOR_II"/>
</dbReference>
<reference evidence="6 7" key="1">
    <citation type="submission" date="2020-07" db="EMBL/GenBank/DDBJ databases">
        <title>Huge and variable diversity of episymbiotic CPR bacteria and DPANN archaea in groundwater ecosystems.</title>
        <authorList>
            <person name="He C.Y."/>
            <person name="Keren R."/>
            <person name="Whittaker M."/>
            <person name="Farag I.F."/>
            <person name="Doudna J."/>
            <person name="Cate J.H.D."/>
            <person name="Banfield J.F."/>
        </authorList>
    </citation>
    <scope>NUCLEOTIDE SEQUENCE [LARGE SCALE GENOMIC DNA]</scope>
    <source>
        <strain evidence="6">NC_groundwater_541_Ag_S-0.1um_46_50</strain>
    </source>
</reference>
<comment type="similarity">
    <text evidence="4">Belongs to the transketolase family.</text>
</comment>
<dbReference type="InterPro" id="IPR033248">
    <property type="entry name" value="Transketolase_C"/>
</dbReference>
<gene>
    <name evidence="6" type="ORF">HYW89_00760</name>
</gene>
<evidence type="ECO:0000259" key="5">
    <source>
        <dbReference type="SMART" id="SM00861"/>
    </source>
</evidence>
<dbReference type="Proteomes" id="UP000595618">
    <property type="component" value="Chromosome"/>
</dbReference>
<dbReference type="Pfam" id="PF02779">
    <property type="entry name" value="Transket_pyr"/>
    <property type="match status" value="1"/>
</dbReference>
<dbReference type="Gene3D" id="3.40.50.920">
    <property type="match status" value="1"/>
</dbReference>
<dbReference type="CDD" id="cd02012">
    <property type="entry name" value="TPP_TK"/>
    <property type="match status" value="1"/>
</dbReference>
<dbReference type="InterPro" id="IPR051157">
    <property type="entry name" value="PDH/Transketolase"/>
</dbReference>
<name>A0A7T5RJU1_9BACT</name>
<dbReference type="PANTHER" id="PTHR43825:SF1">
    <property type="entry name" value="TRANSKETOLASE-LIKE PYRIMIDINE-BINDING DOMAIN-CONTAINING PROTEIN"/>
    <property type="match status" value="1"/>
</dbReference>
<evidence type="ECO:0000256" key="3">
    <source>
        <dbReference type="ARBA" id="ARBA00001964"/>
    </source>
</evidence>
<dbReference type="PANTHER" id="PTHR43825">
    <property type="entry name" value="PYRUVATE DEHYDROGENASE E1 COMPONENT"/>
    <property type="match status" value="1"/>
</dbReference>
<evidence type="ECO:0000256" key="2">
    <source>
        <dbReference type="ARBA" id="ARBA00001946"/>
    </source>
</evidence>
<comment type="cofactor">
    <cofactor evidence="1">
        <name>Mn(2+)</name>
        <dbReference type="ChEBI" id="CHEBI:29035"/>
    </cofactor>
</comment>
<organism evidence="6 7">
    <name type="scientific">Candidatus Sungiibacteriota bacterium</name>
    <dbReference type="NCBI Taxonomy" id="2750080"/>
    <lineage>
        <taxon>Bacteria</taxon>
        <taxon>Candidatus Sungiibacteriota</taxon>
    </lineage>
</organism>
<protein>
    <submittedName>
        <fullName evidence="6">Transketolase</fullName>
    </submittedName>
</protein>
<sequence length="633" mass="70178">MINIKYVPPREMSRIREIITDPFLRAQILADVFRLNTLSMIMEAGSGHIGTSFSCMDILTWLWLEEMQNPNDKDANPSDTYFSSKGHDAPALYSLLIGLEKLPYEYVHKLRRLGGLPGHPDIDTPYVMANTGSLGMGISKARGMALANRLQGKSGRLYVLTGDGELQEGQVWESLQPTVNGGFAEITVIVDHNKMQSDSHIKETSDLGNLEDKFRSFGWVVARSDGHDFHKLAEILAHFKSVQDRPQILIADTIKGKGVSFMERLGEDGLYKFHSGAPSPEHYEAAVKELTDRINNHLAVWGEAPVVLETKEIPPRVAPAPHAQKLITAYTDELVKIASERKEVVAMDADLVLDTGLIPFKKEFPERYVECGIAEQDMVSLAGGMALKGMLPVVHSFECFLSTRPNEHFYNNATEKTKIIYTGSLAGLLPGTPGHSHQSVRGISALGAIPGLTLIQPCNEKETRLTLRWAVEKNPESTYIRLVSIPCETPYELPETYELHIGQGVVLRDGKDAAIFAYGPVMLSEAVKAADLLMFKGISAAVINFPWLNRVDEKWFLQHLASFRIIITIDDHYVTLGQGTLLSSAVAKAFTIHPKVVNLGVEEIPVCGQNQEVLEYHKLDAESIAKRIEALFK</sequence>
<evidence type="ECO:0000256" key="4">
    <source>
        <dbReference type="ARBA" id="ARBA00007131"/>
    </source>
</evidence>
<dbReference type="Pfam" id="PF00456">
    <property type="entry name" value="Transketolase_N"/>
    <property type="match status" value="1"/>
</dbReference>
<comment type="cofactor">
    <cofactor evidence="3">
        <name>thiamine diphosphate</name>
        <dbReference type="ChEBI" id="CHEBI:58937"/>
    </cofactor>
</comment>
<feature type="domain" description="Transketolase-like pyrimidine-binding" evidence="5">
    <location>
        <begin position="324"/>
        <end position="490"/>
    </location>
</feature>
<dbReference type="AlphaFoldDB" id="A0A7T5RJU1"/>
<dbReference type="EMBL" id="CP066690">
    <property type="protein sequence ID" value="QQG45455.1"/>
    <property type="molecule type" value="Genomic_DNA"/>
</dbReference>
<dbReference type="Pfam" id="PF02780">
    <property type="entry name" value="Transketolase_C"/>
    <property type="match status" value="1"/>
</dbReference>
<dbReference type="GO" id="GO:0005737">
    <property type="term" value="C:cytoplasm"/>
    <property type="evidence" value="ECO:0007669"/>
    <property type="project" value="UniProtKB-ARBA"/>
</dbReference>
<dbReference type="InterPro" id="IPR005474">
    <property type="entry name" value="Transketolase_N"/>
</dbReference>
<evidence type="ECO:0000313" key="6">
    <source>
        <dbReference type="EMBL" id="QQG45455.1"/>
    </source>
</evidence>
<comment type="cofactor">
    <cofactor evidence="2">
        <name>Mg(2+)</name>
        <dbReference type="ChEBI" id="CHEBI:18420"/>
    </cofactor>
</comment>
<dbReference type="SMART" id="SM00861">
    <property type="entry name" value="Transket_pyr"/>
    <property type="match status" value="1"/>
</dbReference>
<dbReference type="Gene3D" id="3.40.50.970">
    <property type="match status" value="2"/>
</dbReference>
<dbReference type="InterPro" id="IPR005475">
    <property type="entry name" value="Transketolase-like_Pyr-bd"/>
</dbReference>
<dbReference type="CDD" id="cd07033">
    <property type="entry name" value="TPP_PYR_DXS_TK_like"/>
    <property type="match status" value="1"/>
</dbReference>
<evidence type="ECO:0000313" key="7">
    <source>
        <dbReference type="Proteomes" id="UP000595618"/>
    </source>
</evidence>
<accession>A0A7T5RJU1</accession>
<dbReference type="InterPro" id="IPR029061">
    <property type="entry name" value="THDP-binding"/>
</dbReference>
<dbReference type="SUPFAM" id="SSF52922">
    <property type="entry name" value="TK C-terminal domain-like"/>
    <property type="match status" value="1"/>
</dbReference>